<reference evidence="2" key="1">
    <citation type="journal article" date="2023" name="Mol. Phylogenet. Evol.">
        <title>Genome-scale phylogeny and comparative genomics of the fungal order Sordariales.</title>
        <authorList>
            <person name="Hensen N."/>
            <person name="Bonometti L."/>
            <person name="Westerberg I."/>
            <person name="Brannstrom I.O."/>
            <person name="Guillou S."/>
            <person name="Cros-Aarteil S."/>
            <person name="Calhoun S."/>
            <person name="Haridas S."/>
            <person name="Kuo A."/>
            <person name="Mondo S."/>
            <person name="Pangilinan J."/>
            <person name="Riley R."/>
            <person name="LaButti K."/>
            <person name="Andreopoulos B."/>
            <person name="Lipzen A."/>
            <person name="Chen C."/>
            <person name="Yan M."/>
            <person name="Daum C."/>
            <person name="Ng V."/>
            <person name="Clum A."/>
            <person name="Steindorff A."/>
            <person name="Ohm R.A."/>
            <person name="Martin F."/>
            <person name="Silar P."/>
            <person name="Natvig D.O."/>
            <person name="Lalanne C."/>
            <person name="Gautier V."/>
            <person name="Ament-Velasquez S.L."/>
            <person name="Kruys A."/>
            <person name="Hutchinson M.I."/>
            <person name="Powell A.J."/>
            <person name="Barry K."/>
            <person name="Miller A.N."/>
            <person name="Grigoriev I.V."/>
            <person name="Debuchy R."/>
            <person name="Gladieux P."/>
            <person name="Hiltunen Thoren M."/>
            <person name="Johannesson H."/>
        </authorList>
    </citation>
    <scope>NUCLEOTIDE SEQUENCE</scope>
    <source>
        <strain evidence="2">FGSC 1904</strain>
    </source>
</reference>
<sequence>MGGFISKILDYLNDTWGDTVLDSGFLPHFILRRVIRRELRRRLDEITPPFPQKVIDSVSARGNPALAAQLEDLASPKFTRMPGAFTPSSSWSRTLAYKMNFFETVRHQPIAIETDAANRQNYDVSTGIMENMLGPRIKYSCSYYSTGHETLEEAEIKMLDLYIERLDLRPGMRVLDVGCGWGAASLYFAEKIPDLEVVGFSNSRTQREYIEAKAKEMGLSNVRVITGNITNHEFDVGYFDRVLSVELFEHVKNYEGLMAKMSRALRTGGLLLVHHFCHRTTPYHYEDGWMARTFFTGGTMPSSDLLLYFQKDMTIKKHWWLNGYHYSKTLDHWLENTKTRKERMMPHLAETYGDDMAAVWHTRWKIFHLASSEMFKRDGGETWGVTHVLFEKPERRTVASIDLVSTDILRSGSERT</sequence>
<keyword evidence="2" id="KW-0808">Transferase</keyword>
<protein>
    <submittedName>
        <fullName evidence="2">S-adenosyl-L-methionine-dependent methyltransferase</fullName>
    </submittedName>
</protein>
<keyword evidence="3" id="KW-1185">Reference proteome</keyword>
<accession>A0AAE0PFI6</accession>
<comment type="similarity">
    <text evidence="1">Belongs to the CFA/CMAS family.</text>
</comment>
<keyword evidence="2" id="KW-0489">Methyltransferase</keyword>
<dbReference type="PANTHER" id="PTHR43832">
    <property type="match status" value="1"/>
</dbReference>
<reference evidence="2" key="2">
    <citation type="submission" date="2023-07" db="EMBL/GenBank/DDBJ databases">
        <authorList>
            <consortium name="Lawrence Berkeley National Laboratory"/>
            <person name="Haridas S."/>
            <person name="Hensen N."/>
            <person name="Bonometti L."/>
            <person name="Westerberg I."/>
            <person name="Brannstrom I.O."/>
            <person name="Guillou S."/>
            <person name="Cros-Aarteil S."/>
            <person name="Calhoun S."/>
            <person name="Kuo A."/>
            <person name="Mondo S."/>
            <person name="Pangilinan J."/>
            <person name="Riley R."/>
            <person name="LaButti K."/>
            <person name="Andreopoulos B."/>
            <person name="Lipzen A."/>
            <person name="Chen C."/>
            <person name="Yanf M."/>
            <person name="Daum C."/>
            <person name="Ng V."/>
            <person name="Clum A."/>
            <person name="Steindorff A."/>
            <person name="Ohm R."/>
            <person name="Martin F."/>
            <person name="Silar P."/>
            <person name="Natvig D."/>
            <person name="Lalanne C."/>
            <person name="Gautier V."/>
            <person name="Ament-velasquez S.L."/>
            <person name="Kruys A."/>
            <person name="Hutchinson M.I."/>
            <person name="Powell A.J."/>
            <person name="Barry K."/>
            <person name="Miller A.N."/>
            <person name="Grigoriev I.V."/>
            <person name="Debuchy R."/>
            <person name="Gladieux P."/>
            <person name="Thoren M.H."/>
            <person name="Johannesson H."/>
        </authorList>
    </citation>
    <scope>NUCLEOTIDE SEQUENCE</scope>
    <source>
        <strain evidence="2">FGSC 1904</strain>
    </source>
</reference>
<evidence type="ECO:0000256" key="1">
    <source>
        <dbReference type="ARBA" id="ARBA00010815"/>
    </source>
</evidence>
<dbReference type="Proteomes" id="UP001281003">
    <property type="component" value="Unassembled WGS sequence"/>
</dbReference>
<gene>
    <name evidence="2" type="ORF">B0T20DRAFT_468760</name>
</gene>
<dbReference type="PANTHER" id="PTHR43832:SF1">
    <property type="entry name" value="S-ADENOSYL-L-METHIONINE-DEPENDENT METHYLTRANSFERASES SUPERFAMILY PROTEIN"/>
    <property type="match status" value="1"/>
</dbReference>
<comment type="caution">
    <text evidence="2">The sequence shown here is derived from an EMBL/GenBank/DDBJ whole genome shotgun (WGS) entry which is preliminary data.</text>
</comment>
<dbReference type="InterPro" id="IPR029063">
    <property type="entry name" value="SAM-dependent_MTases_sf"/>
</dbReference>
<dbReference type="GO" id="GO:0008168">
    <property type="term" value="F:methyltransferase activity"/>
    <property type="evidence" value="ECO:0007669"/>
    <property type="project" value="UniProtKB-KW"/>
</dbReference>
<dbReference type="Gene3D" id="3.40.50.150">
    <property type="entry name" value="Vaccinia Virus protein VP39"/>
    <property type="match status" value="1"/>
</dbReference>
<evidence type="ECO:0000313" key="2">
    <source>
        <dbReference type="EMBL" id="KAK3399018.1"/>
    </source>
</evidence>
<dbReference type="Pfam" id="PF02353">
    <property type="entry name" value="CMAS"/>
    <property type="match status" value="1"/>
</dbReference>
<dbReference type="FunFam" id="3.40.50.150:FF:000554">
    <property type="entry name" value="Cation-transporting ATPase"/>
    <property type="match status" value="1"/>
</dbReference>
<dbReference type="EMBL" id="JAUTDP010000005">
    <property type="protein sequence ID" value="KAK3399018.1"/>
    <property type="molecule type" value="Genomic_DNA"/>
</dbReference>
<evidence type="ECO:0000313" key="3">
    <source>
        <dbReference type="Proteomes" id="UP001281003"/>
    </source>
</evidence>
<dbReference type="CDD" id="cd02440">
    <property type="entry name" value="AdoMet_MTases"/>
    <property type="match status" value="1"/>
</dbReference>
<dbReference type="AlphaFoldDB" id="A0AAE0PFI6"/>
<proteinExistence type="inferred from homology"/>
<dbReference type="GO" id="GO:0032259">
    <property type="term" value="P:methylation"/>
    <property type="evidence" value="ECO:0007669"/>
    <property type="project" value="UniProtKB-KW"/>
</dbReference>
<organism evidence="2 3">
    <name type="scientific">Sordaria brevicollis</name>
    <dbReference type="NCBI Taxonomy" id="83679"/>
    <lineage>
        <taxon>Eukaryota</taxon>
        <taxon>Fungi</taxon>
        <taxon>Dikarya</taxon>
        <taxon>Ascomycota</taxon>
        <taxon>Pezizomycotina</taxon>
        <taxon>Sordariomycetes</taxon>
        <taxon>Sordariomycetidae</taxon>
        <taxon>Sordariales</taxon>
        <taxon>Sordariaceae</taxon>
        <taxon>Sordaria</taxon>
    </lineage>
</organism>
<dbReference type="SUPFAM" id="SSF53335">
    <property type="entry name" value="S-adenosyl-L-methionine-dependent methyltransferases"/>
    <property type="match status" value="1"/>
</dbReference>
<name>A0AAE0PFI6_SORBR</name>